<evidence type="ECO:0000313" key="2">
    <source>
        <dbReference type="EMBL" id="KDP37919.1"/>
    </source>
</evidence>
<dbReference type="AlphaFoldDB" id="A0A067L1C9"/>
<keyword evidence="3" id="KW-1185">Reference proteome</keyword>
<sequence length="91" mass="10124">MGSQVPSSSYSPASDSERSVNASYPSPPTRQVEQERGPPSSSRFGTSHRVAASVVPDLLSEDMQWVRYVTRHCMASYMLMNDVMEHCPVYP</sequence>
<feature type="compositionally biased region" description="Low complexity" evidence="1">
    <location>
        <begin position="1"/>
        <end position="14"/>
    </location>
</feature>
<name>A0A067L1C9_JATCU</name>
<dbReference type="Proteomes" id="UP000027138">
    <property type="component" value="Unassembled WGS sequence"/>
</dbReference>
<organism evidence="2 3">
    <name type="scientific">Jatropha curcas</name>
    <name type="common">Barbados nut</name>
    <dbReference type="NCBI Taxonomy" id="180498"/>
    <lineage>
        <taxon>Eukaryota</taxon>
        <taxon>Viridiplantae</taxon>
        <taxon>Streptophyta</taxon>
        <taxon>Embryophyta</taxon>
        <taxon>Tracheophyta</taxon>
        <taxon>Spermatophyta</taxon>
        <taxon>Magnoliopsida</taxon>
        <taxon>eudicotyledons</taxon>
        <taxon>Gunneridae</taxon>
        <taxon>Pentapetalae</taxon>
        <taxon>rosids</taxon>
        <taxon>fabids</taxon>
        <taxon>Malpighiales</taxon>
        <taxon>Euphorbiaceae</taxon>
        <taxon>Crotonoideae</taxon>
        <taxon>Jatropheae</taxon>
        <taxon>Jatropha</taxon>
    </lineage>
</organism>
<evidence type="ECO:0000313" key="3">
    <source>
        <dbReference type="Proteomes" id="UP000027138"/>
    </source>
</evidence>
<dbReference type="EMBL" id="KK914373">
    <property type="protein sequence ID" value="KDP37919.1"/>
    <property type="molecule type" value="Genomic_DNA"/>
</dbReference>
<protein>
    <submittedName>
        <fullName evidence="2">Uncharacterized protein</fullName>
    </submittedName>
</protein>
<accession>A0A067L1C9</accession>
<gene>
    <name evidence="2" type="ORF">JCGZ_05358</name>
</gene>
<reference evidence="2 3" key="1">
    <citation type="journal article" date="2014" name="PLoS ONE">
        <title>Global Analysis of Gene Expression Profiles in Physic Nut (Jatropha curcas L.) Seedlings Exposed to Salt Stress.</title>
        <authorList>
            <person name="Zhang L."/>
            <person name="Zhang C."/>
            <person name="Wu P."/>
            <person name="Chen Y."/>
            <person name="Li M."/>
            <person name="Jiang H."/>
            <person name="Wu G."/>
        </authorList>
    </citation>
    <scope>NUCLEOTIDE SEQUENCE [LARGE SCALE GENOMIC DNA]</scope>
    <source>
        <strain evidence="3">cv. GZQX0401</strain>
        <tissue evidence="2">Young leaves</tissue>
    </source>
</reference>
<feature type="region of interest" description="Disordered" evidence="1">
    <location>
        <begin position="1"/>
        <end position="49"/>
    </location>
</feature>
<evidence type="ECO:0000256" key="1">
    <source>
        <dbReference type="SAM" id="MobiDB-lite"/>
    </source>
</evidence>
<proteinExistence type="predicted"/>